<evidence type="ECO:0000313" key="4">
    <source>
        <dbReference type="Proteomes" id="UP000789704"/>
    </source>
</evidence>
<evidence type="ECO:0000256" key="1">
    <source>
        <dbReference type="PROSITE-ProRule" id="PRU00325"/>
    </source>
</evidence>
<dbReference type="Pfam" id="PF04434">
    <property type="entry name" value="SWIM"/>
    <property type="match status" value="1"/>
</dbReference>
<dbReference type="Pfam" id="PF21810">
    <property type="entry name" value="DUF6880"/>
    <property type="match status" value="1"/>
</dbReference>
<gene>
    <name evidence="3" type="ORF">LMG31841_00563</name>
</gene>
<feature type="domain" description="SWIM-type" evidence="2">
    <location>
        <begin position="92"/>
        <end position="130"/>
    </location>
</feature>
<dbReference type="GO" id="GO:0008270">
    <property type="term" value="F:zinc ion binding"/>
    <property type="evidence" value="ECO:0007669"/>
    <property type="project" value="UniProtKB-KW"/>
</dbReference>
<dbReference type="InterPro" id="IPR049245">
    <property type="entry name" value="DUF6880"/>
</dbReference>
<dbReference type="PROSITE" id="PS50966">
    <property type="entry name" value="ZF_SWIM"/>
    <property type="match status" value="1"/>
</dbReference>
<reference evidence="3" key="1">
    <citation type="submission" date="2021-04" db="EMBL/GenBank/DDBJ databases">
        <authorList>
            <person name="Vanwijnsberghe S."/>
        </authorList>
    </citation>
    <scope>NUCLEOTIDE SEQUENCE</scope>
    <source>
        <strain evidence="3">LMG 31841</strain>
    </source>
</reference>
<name>A0A9N8WZQ7_9BURK</name>
<proteinExistence type="predicted"/>
<dbReference type="Proteomes" id="UP000789704">
    <property type="component" value="Unassembled WGS sequence"/>
</dbReference>
<keyword evidence="1" id="KW-0863">Zinc-finger</keyword>
<evidence type="ECO:0000313" key="3">
    <source>
        <dbReference type="EMBL" id="CAG4888010.1"/>
    </source>
</evidence>
<dbReference type="EMBL" id="CAJQZC010000001">
    <property type="protein sequence ID" value="CAG4888010.1"/>
    <property type="molecule type" value="Genomic_DNA"/>
</dbReference>
<dbReference type="InterPro" id="IPR007527">
    <property type="entry name" value="Znf_SWIM"/>
</dbReference>
<protein>
    <recommendedName>
        <fullName evidence="2">SWIM-type domain-containing protein</fullName>
    </recommendedName>
</protein>
<organism evidence="3 4">
    <name type="scientific">Paraburkholderia saeva</name>
    <dbReference type="NCBI Taxonomy" id="2777537"/>
    <lineage>
        <taxon>Bacteria</taxon>
        <taxon>Pseudomonadati</taxon>
        <taxon>Pseudomonadota</taxon>
        <taxon>Betaproteobacteria</taxon>
        <taxon>Burkholderiales</taxon>
        <taxon>Burkholderiaceae</taxon>
        <taxon>Paraburkholderia</taxon>
    </lineage>
</organism>
<accession>A0A9N8WZQ7</accession>
<evidence type="ECO:0000259" key="2">
    <source>
        <dbReference type="PROSITE" id="PS50966"/>
    </source>
</evidence>
<comment type="caution">
    <text evidence="3">The sequence shown here is derived from an EMBL/GenBank/DDBJ whole genome shotgun (WGS) entry which is preliminary data.</text>
</comment>
<keyword evidence="1" id="KW-0862">Zinc</keyword>
<keyword evidence="4" id="KW-1185">Reference proteome</keyword>
<keyword evidence="1" id="KW-0479">Metal-binding</keyword>
<sequence length="626" mass="69517">MCEPADRATRHCIGPGSIVGASRDLRHGSNRFYLLMPRSISLTDVITLAEVQSLADLKTFTRGNAYFQNGAVSRLEEHDGVLQGNVRGTHRYSVELGAGADGELTYECDCPVGAGGIFCKHAVAVALSWLENTGEEVFHTDDAEPARPRKKRKTHGEMIGEYVATLGEDAMRDLLLEVAGRDMALRDKLLFAARAATANDLPGMKTAVRQATRISRPLDWREAGAYGDGLMSLADLLRQRLVGPNAAQVVELAELAIAGAEKSLEQIDDSGGDVMPAIMELARVHLDACRRTAPDAVKLAERLFRLQTEGAWDTFYNVLPAYGESLGDDGLRRYRELVERGWDELPQLAPANDLHRSFDPLRMRLERAMETLAELDGDVDALIRIRSKDLSNAYRFLQLAELCAKYGRHDEGLVWAERGLAESGKNSDVRLLNFSITEYLRREDFEKAGALAWQRFESRPVAEAFTALMDVATATGRYDTTRERALNHLWALVRTEEAPTKVKSSYWQTPSRTELVKVFLTGCESETAWEAFCGGPVAINLWATMAAVRGKTHPHDAIALYHRLLPIAVESGTRNARYDEAFGIVRTIGTLRAGLKEHAQFVDELETVRQVYRAKRNFIKLLATLG</sequence>
<dbReference type="AlphaFoldDB" id="A0A9N8WZQ7"/>